<protein>
    <submittedName>
        <fullName evidence="1">Uncharacterized protein</fullName>
    </submittedName>
</protein>
<dbReference type="EMBL" id="RDPI01001297">
    <property type="protein sequence ID" value="MBF4376990.1"/>
    <property type="molecule type" value="Genomic_DNA"/>
</dbReference>
<dbReference type="EMBL" id="RDOM01000073">
    <property type="protein sequence ID" value="MBF4273863.1"/>
    <property type="molecule type" value="Genomic_DNA"/>
</dbReference>
<evidence type="ECO:0000313" key="3">
    <source>
        <dbReference type="Proteomes" id="UP000722957"/>
    </source>
</evidence>
<accession>A0A8I0RSD9</accession>
<dbReference type="AlphaFoldDB" id="A0A8I0RSD9"/>
<evidence type="ECO:0000313" key="4">
    <source>
        <dbReference type="Proteomes" id="UP000726136"/>
    </source>
</evidence>
<keyword evidence="4" id="KW-1185">Reference proteome</keyword>
<evidence type="ECO:0000313" key="1">
    <source>
        <dbReference type="EMBL" id="MBF4273863.1"/>
    </source>
</evidence>
<gene>
    <name evidence="1" type="ORF">EAY07_17890</name>
    <name evidence="2" type="ORF">EAY46_28870</name>
</gene>
<dbReference type="KEGG" id="vau:VANGNB10_cII0852c"/>
<dbReference type="Proteomes" id="UP000726136">
    <property type="component" value="Unassembled WGS sequence"/>
</dbReference>
<reference evidence="3 4" key="1">
    <citation type="journal article" date="2021" name="PeerJ">
        <title>Analysis of 44 Vibrio anguillarum genomes reveals high genetic diversity.</title>
        <authorList>
            <person name="Hansen M.J."/>
            <person name="Dalsgaard I."/>
        </authorList>
    </citation>
    <scope>NUCLEOTIDE SEQUENCE [LARGE SCALE GENOMIC DNA]</scope>
    <source>
        <strain evidence="2 4">040915-1/1B</strain>
        <strain evidence="1 3">17-16730-2A</strain>
    </source>
</reference>
<name>A0A8I0RSD9_VIBAN</name>
<evidence type="ECO:0000313" key="2">
    <source>
        <dbReference type="EMBL" id="MBF4376990.1"/>
    </source>
</evidence>
<dbReference type="RefSeq" id="WP_019280812.1">
    <property type="nucleotide sequence ID" value="NZ_CP021981.1"/>
</dbReference>
<organism evidence="1 3">
    <name type="scientific">Vibrio anguillarum</name>
    <name type="common">Listonella anguillarum</name>
    <dbReference type="NCBI Taxonomy" id="55601"/>
    <lineage>
        <taxon>Bacteria</taxon>
        <taxon>Pseudomonadati</taxon>
        <taxon>Pseudomonadota</taxon>
        <taxon>Gammaproteobacteria</taxon>
        <taxon>Vibrionales</taxon>
        <taxon>Vibrionaceae</taxon>
        <taxon>Vibrio</taxon>
    </lineage>
</organism>
<comment type="caution">
    <text evidence="1">The sequence shown here is derived from an EMBL/GenBank/DDBJ whole genome shotgun (WGS) entry which is preliminary data.</text>
</comment>
<dbReference type="Proteomes" id="UP000722957">
    <property type="component" value="Unassembled WGS sequence"/>
</dbReference>
<proteinExistence type="predicted"/>
<sequence>MAAIRAIIADDALTTGEVGSTFQDFIAQADGAIETFITAHTDATTGALDLSASDSLELQKLMSDQSIAAQTGTTTLKSLKDSIIAAARNI</sequence>